<keyword evidence="2" id="KW-1133">Transmembrane helix</keyword>
<dbReference type="EMBL" id="CP012670">
    <property type="protein sequence ID" value="AUX21263.1"/>
    <property type="molecule type" value="Genomic_DNA"/>
</dbReference>
<sequence length="137" mass="14095">MARPIKETTDRSPTNLLVAMVLLGSGSFLWIRAALSAPSTLALTAAMDGCLTAGIAGVMLALLHGIRYRTALLTLAAPIVLVQFVASGATVPSFLPVLGLELTAFGLFGLPLSRLPQRRPTAPGSAHAMGPAHPSPS</sequence>
<evidence type="ECO:0000313" key="4">
    <source>
        <dbReference type="Proteomes" id="UP000295781"/>
    </source>
</evidence>
<feature type="transmembrane region" description="Helical" evidence="2">
    <location>
        <begin position="70"/>
        <end position="88"/>
    </location>
</feature>
<gene>
    <name evidence="3" type="ORF">SOCEGT47_017430</name>
</gene>
<feature type="transmembrane region" description="Helical" evidence="2">
    <location>
        <begin position="16"/>
        <end position="35"/>
    </location>
</feature>
<evidence type="ECO:0000313" key="3">
    <source>
        <dbReference type="EMBL" id="AUX21263.1"/>
    </source>
</evidence>
<feature type="region of interest" description="Disordered" evidence="1">
    <location>
        <begin position="118"/>
        <end position="137"/>
    </location>
</feature>
<dbReference type="Proteomes" id="UP000295781">
    <property type="component" value="Chromosome"/>
</dbReference>
<reference evidence="3 4" key="1">
    <citation type="submission" date="2015-09" db="EMBL/GenBank/DDBJ databases">
        <title>Sorangium comparison.</title>
        <authorList>
            <person name="Zaburannyi N."/>
            <person name="Bunk B."/>
            <person name="Overmann J."/>
            <person name="Mueller R."/>
        </authorList>
    </citation>
    <scope>NUCLEOTIDE SEQUENCE [LARGE SCALE GENOMIC DNA]</scope>
    <source>
        <strain evidence="3 4">So ceGT47</strain>
    </source>
</reference>
<evidence type="ECO:0000256" key="1">
    <source>
        <dbReference type="SAM" id="MobiDB-lite"/>
    </source>
</evidence>
<dbReference type="OrthoDB" id="9857400at2"/>
<accession>A0A4P2PXP1</accession>
<proteinExistence type="predicted"/>
<dbReference type="AlphaFoldDB" id="A0A4P2PXP1"/>
<protein>
    <submittedName>
        <fullName evidence="3">Uncharacterized protein</fullName>
    </submittedName>
</protein>
<evidence type="ECO:0000256" key="2">
    <source>
        <dbReference type="SAM" id="Phobius"/>
    </source>
</evidence>
<name>A0A4P2PXP1_SORCE</name>
<feature type="transmembrane region" description="Helical" evidence="2">
    <location>
        <begin position="41"/>
        <end position="63"/>
    </location>
</feature>
<organism evidence="3 4">
    <name type="scientific">Sorangium cellulosum</name>
    <name type="common">Polyangium cellulosum</name>
    <dbReference type="NCBI Taxonomy" id="56"/>
    <lineage>
        <taxon>Bacteria</taxon>
        <taxon>Pseudomonadati</taxon>
        <taxon>Myxococcota</taxon>
        <taxon>Polyangia</taxon>
        <taxon>Polyangiales</taxon>
        <taxon>Polyangiaceae</taxon>
        <taxon>Sorangium</taxon>
    </lineage>
</organism>
<dbReference type="RefSeq" id="WP_129346607.1">
    <property type="nucleotide sequence ID" value="NZ_CP012670.1"/>
</dbReference>
<keyword evidence="2" id="KW-0812">Transmembrane</keyword>
<keyword evidence="2" id="KW-0472">Membrane</keyword>